<evidence type="ECO:0000259" key="12">
    <source>
        <dbReference type="Pfam" id="PF13880"/>
    </source>
</evidence>
<keyword evidence="4" id="KW-0479">Metal-binding</keyword>
<evidence type="ECO:0000256" key="9">
    <source>
        <dbReference type="ARBA" id="ARBA00023315"/>
    </source>
</evidence>
<sequence>MYLDVGQRHFHAYRCPACGMLYARGTDADERLHAAFHASATQGPRYQGWAGERVVQLDGSKGRVLLFGSADQGRPRKQLADLCSFLEEQMGLSKGWLLQAPLTVLLYVSAARRVQGFVAAEPIKEAYCARPSLPPAAAQGMLSCGSAVQPASGSGAAHAADAAATVAPFEGHPTAAAAAAQAHVATSGRSLLSVTLSTGAAAAECSSSAAAEGAGGGAPAAAAPAAAEAGDGEVAAAAGCTPGLPTSLQQQQQAQPEAQQAQQQLQQTQQPPVLPPLELDRSRRVRAVCGVRLMWVSLEARRRGLASRLLDCCRSHFMPGYVLSRHELAFSAPTDDGRAFIEQYAGSRKFLVYE</sequence>
<dbReference type="AlphaFoldDB" id="A0AAD5DZ57"/>
<keyword evidence="6" id="KW-0862">Zinc</keyword>
<accession>A0AAD5DZ57</accession>
<keyword evidence="7" id="KW-0539">Nucleus</keyword>
<evidence type="ECO:0000256" key="2">
    <source>
        <dbReference type="ARBA" id="ARBA00005816"/>
    </source>
</evidence>
<dbReference type="GO" id="GO:0005634">
    <property type="term" value="C:nucleus"/>
    <property type="evidence" value="ECO:0007669"/>
    <property type="project" value="UniProtKB-SubCell"/>
</dbReference>
<keyword evidence="5" id="KW-0863">Zinc-finger</keyword>
<dbReference type="EMBL" id="JADXDR010000023">
    <property type="protein sequence ID" value="KAI7844966.1"/>
    <property type="molecule type" value="Genomic_DNA"/>
</dbReference>
<dbReference type="GO" id="GO:0007064">
    <property type="term" value="P:mitotic sister chromatid cohesion"/>
    <property type="evidence" value="ECO:0007669"/>
    <property type="project" value="TreeGrafter"/>
</dbReference>
<dbReference type="GO" id="GO:0008270">
    <property type="term" value="F:zinc ion binding"/>
    <property type="evidence" value="ECO:0007669"/>
    <property type="project" value="UniProtKB-KW"/>
</dbReference>
<reference evidence="13" key="1">
    <citation type="submission" date="2020-11" db="EMBL/GenBank/DDBJ databases">
        <title>Chlorella ohadii genome sequencing and assembly.</title>
        <authorList>
            <person name="Murik O."/>
            <person name="Treves H."/>
            <person name="Kedem I."/>
            <person name="Shotland Y."/>
            <person name="Kaplan A."/>
        </authorList>
    </citation>
    <scope>NUCLEOTIDE SEQUENCE</scope>
    <source>
        <strain evidence="13">1</strain>
    </source>
</reference>
<evidence type="ECO:0000256" key="7">
    <source>
        <dbReference type="ARBA" id="ARBA00023242"/>
    </source>
</evidence>
<dbReference type="InterPro" id="IPR028009">
    <property type="entry name" value="ESCO_Acetyltransf_dom"/>
</dbReference>
<keyword evidence="14" id="KW-1185">Reference proteome</keyword>
<comment type="caution">
    <text evidence="13">The sequence shown here is derived from an EMBL/GenBank/DDBJ whole genome shotgun (WGS) entry which is preliminary data.</text>
</comment>
<evidence type="ECO:0000256" key="5">
    <source>
        <dbReference type="ARBA" id="ARBA00022771"/>
    </source>
</evidence>
<protein>
    <submittedName>
        <fullName evidence="13">Uncharacterized protein</fullName>
    </submittedName>
</protein>
<organism evidence="13 14">
    <name type="scientific">Chlorella ohadii</name>
    <dbReference type="NCBI Taxonomy" id="2649997"/>
    <lineage>
        <taxon>Eukaryota</taxon>
        <taxon>Viridiplantae</taxon>
        <taxon>Chlorophyta</taxon>
        <taxon>core chlorophytes</taxon>
        <taxon>Trebouxiophyceae</taxon>
        <taxon>Chlorellales</taxon>
        <taxon>Chlorellaceae</taxon>
        <taxon>Chlorella clade</taxon>
        <taxon>Chlorella</taxon>
    </lineage>
</organism>
<feature type="region of interest" description="Disordered" evidence="10">
    <location>
        <begin position="237"/>
        <end position="277"/>
    </location>
</feature>
<dbReference type="Pfam" id="PF13880">
    <property type="entry name" value="Acetyltransf_13"/>
    <property type="match status" value="1"/>
</dbReference>
<evidence type="ECO:0000256" key="1">
    <source>
        <dbReference type="ARBA" id="ARBA00004123"/>
    </source>
</evidence>
<feature type="compositionally biased region" description="Low complexity" evidence="10">
    <location>
        <begin position="237"/>
        <end position="271"/>
    </location>
</feature>
<keyword evidence="9" id="KW-0012">Acyltransferase</keyword>
<keyword evidence="8" id="KW-0131">Cell cycle</keyword>
<feature type="domain" description="N-acetyltransferase ESCO zinc-finger" evidence="11">
    <location>
        <begin position="1"/>
        <end position="38"/>
    </location>
</feature>
<evidence type="ECO:0000256" key="8">
    <source>
        <dbReference type="ARBA" id="ARBA00023306"/>
    </source>
</evidence>
<dbReference type="Proteomes" id="UP001205105">
    <property type="component" value="Unassembled WGS sequence"/>
</dbReference>
<comment type="subcellular location">
    <subcellularLocation>
        <location evidence="1">Nucleus</location>
    </subcellularLocation>
</comment>
<dbReference type="GO" id="GO:0061733">
    <property type="term" value="F:protein-lysine-acetyltransferase activity"/>
    <property type="evidence" value="ECO:0007669"/>
    <property type="project" value="TreeGrafter"/>
</dbReference>
<evidence type="ECO:0000256" key="4">
    <source>
        <dbReference type="ARBA" id="ARBA00022723"/>
    </source>
</evidence>
<evidence type="ECO:0000256" key="3">
    <source>
        <dbReference type="ARBA" id="ARBA00022679"/>
    </source>
</evidence>
<comment type="similarity">
    <text evidence="2">Belongs to the acetyltransferase family. ECO subfamily.</text>
</comment>
<gene>
    <name evidence="13" type="ORF">COHA_001613</name>
</gene>
<evidence type="ECO:0000256" key="6">
    <source>
        <dbReference type="ARBA" id="ARBA00022833"/>
    </source>
</evidence>
<evidence type="ECO:0000259" key="11">
    <source>
        <dbReference type="Pfam" id="PF13878"/>
    </source>
</evidence>
<dbReference type="GO" id="GO:0000785">
    <property type="term" value="C:chromatin"/>
    <property type="evidence" value="ECO:0007669"/>
    <property type="project" value="TreeGrafter"/>
</dbReference>
<keyword evidence="3" id="KW-0808">Transferase</keyword>
<name>A0AAD5DZ57_9CHLO</name>
<dbReference type="Pfam" id="PF13878">
    <property type="entry name" value="zf-C2H2_3"/>
    <property type="match status" value="1"/>
</dbReference>
<dbReference type="PANTHER" id="PTHR45884">
    <property type="entry name" value="N-ACETYLTRANSFERASE ECO"/>
    <property type="match status" value="1"/>
</dbReference>
<proteinExistence type="inferred from homology"/>
<evidence type="ECO:0000256" key="10">
    <source>
        <dbReference type="SAM" id="MobiDB-lite"/>
    </source>
</evidence>
<feature type="domain" description="N-acetyltransferase ESCO acetyl-transferase" evidence="12">
    <location>
        <begin position="286"/>
        <end position="353"/>
    </location>
</feature>
<evidence type="ECO:0000313" key="14">
    <source>
        <dbReference type="Proteomes" id="UP001205105"/>
    </source>
</evidence>
<dbReference type="InterPro" id="IPR028005">
    <property type="entry name" value="AcTrfase_ESCO_Znf_dom"/>
</dbReference>
<evidence type="ECO:0000313" key="13">
    <source>
        <dbReference type="EMBL" id="KAI7844966.1"/>
    </source>
</evidence>
<dbReference type="PANTHER" id="PTHR45884:SF2">
    <property type="entry name" value="N-ACETYLTRANSFERASE ECO"/>
    <property type="match status" value="1"/>
</dbReference>